<dbReference type="RefSeq" id="WP_184756126.1">
    <property type="nucleotide sequence ID" value="NZ_BAABEK010000001.1"/>
</dbReference>
<evidence type="ECO:0000313" key="1">
    <source>
        <dbReference type="EMBL" id="MBB4940291.1"/>
    </source>
</evidence>
<protein>
    <submittedName>
        <fullName evidence="1">Uncharacterized protein</fullName>
    </submittedName>
</protein>
<reference evidence="1 2" key="1">
    <citation type="submission" date="2020-08" db="EMBL/GenBank/DDBJ databases">
        <title>Sequencing the genomes of 1000 actinobacteria strains.</title>
        <authorList>
            <person name="Klenk H.-P."/>
        </authorList>
    </citation>
    <scope>NUCLEOTIDE SEQUENCE [LARGE SCALE GENOMIC DNA]</scope>
    <source>
        <strain evidence="1 2">DSM 43023</strain>
    </source>
</reference>
<keyword evidence="2" id="KW-1185">Reference proteome</keyword>
<comment type="caution">
    <text evidence="1">The sequence shown here is derived from an EMBL/GenBank/DDBJ whole genome shotgun (WGS) entry which is preliminary data.</text>
</comment>
<dbReference type="EMBL" id="JACHJU010000001">
    <property type="protein sequence ID" value="MBB4940291.1"/>
    <property type="molecule type" value="Genomic_DNA"/>
</dbReference>
<gene>
    <name evidence="1" type="ORF">FHR32_004596</name>
</gene>
<proteinExistence type="predicted"/>
<name>A0A7W7WAS9_9ACTN</name>
<dbReference type="AlphaFoldDB" id="A0A7W7WAS9"/>
<organism evidence="1 2">
    <name type="scientific">Streptosporangium album</name>
    <dbReference type="NCBI Taxonomy" id="47479"/>
    <lineage>
        <taxon>Bacteria</taxon>
        <taxon>Bacillati</taxon>
        <taxon>Actinomycetota</taxon>
        <taxon>Actinomycetes</taxon>
        <taxon>Streptosporangiales</taxon>
        <taxon>Streptosporangiaceae</taxon>
        <taxon>Streptosporangium</taxon>
    </lineage>
</organism>
<sequence>MSIMVDTSRIFRVRRADVEAGALLLDAVEPGTPVGRLDERPSLRENVAQLDVDPGA</sequence>
<dbReference type="Proteomes" id="UP000534286">
    <property type="component" value="Unassembled WGS sequence"/>
</dbReference>
<evidence type="ECO:0000313" key="2">
    <source>
        <dbReference type="Proteomes" id="UP000534286"/>
    </source>
</evidence>
<accession>A0A7W7WAS9</accession>